<organism evidence="2 3">
    <name type="scientific">Hymenobacter aranciens</name>
    <dbReference type="NCBI Taxonomy" id="3063996"/>
    <lineage>
        <taxon>Bacteria</taxon>
        <taxon>Pseudomonadati</taxon>
        <taxon>Bacteroidota</taxon>
        <taxon>Cytophagia</taxon>
        <taxon>Cytophagales</taxon>
        <taxon>Hymenobacteraceae</taxon>
        <taxon>Hymenobacter</taxon>
    </lineage>
</organism>
<feature type="signal peptide" evidence="1">
    <location>
        <begin position="1"/>
        <end position="21"/>
    </location>
</feature>
<dbReference type="EMBL" id="JAUQSY010000004">
    <property type="protein sequence ID" value="MDO7874691.1"/>
    <property type="molecule type" value="Genomic_DNA"/>
</dbReference>
<evidence type="ECO:0000313" key="2">
    <source>
        <dbReference type="EMBL" id="MDO7874691.1"/>
    </source>
</evidence>
<evidence type="ECO:0000256" key="1">
    <source>
        <dbReference type="SAM" id="SignalP"/>
    </source>
</evidence>
<comment type="caution">
    <text evidence="2">The sequence shown here is derived from an EMBL/GenBank/DDBJ whole genome shotgun (WGS) entry which is preliminary data.</text>
</comment>
<dbReference type="PROSITE" id="PS51257">
    <property type="entry name" value="PROKAR_LIPOPROTEIN"/>
    <property type="match status" value="1"/>
</dbReference>
<dbReference type="Proteomes" id="UP001176429">
    <property type="component" value="Unassembled WGS sequence"/>
</dbReference>
<dbReference type="Gene3D" id="3.40.50.1820">
    <property type="entry name" value="alpha/beta hydrolase"/>
    <property type="match status" value="1"/>
</dbReference>
<dbReference type="InterPro" id="IPR029058">
    <property type="entry name" value="AB_hydrolase_fold"/>
</dbReference>
<accession>A0ABT9BDD2</accession>
<dbReference type="Pfam" id="PF11288">
    <property type="entry name" value="DUF3089"/>
    <property type="match status" value="1"/>
</dbReference>
<evidence type="ECO:0000313" key="3">
    <source>
        <dbReference type="Proteomes" id="UP001176429"/>
    </source>
</evidence>
<feature type="chain" id="PRO_5047413964" evidence="1">
    <location>
        <begin position="22"/>
        <end position="338"/>
    </location>
</feature>
<keyword evidence="3" id="KW-1185">Reference proteome</keyword>
<dbReference type="InterPro" id="IPR021440">
    <property type="entry name" value="DUF3089"/>
</dbReference>
<sequence>MKIPYLLLTLLLSSCSIKILAPRHEFAHYQPPAAPDYAKLDSWAALPNVCDWADLVPEESHLRDQQATADADVFFLHRTTYIRRKTWNAPFTHAVERSTIRHQSTVFNGAARIYAPRYRQATLYSFFDEEDKEGDKAIAFAYADVKRAFEYYLKHYNHGRPIILAGHSQGTVHATRLLHEFFENDPKLRRQLVAAYLVGFPTKAQEFTTIRPCPDSLATGCFVSWNSVSKGHEYAPYAHGLVTNPLTWQLDTFYAPASLNRGSVGIPFNKVRPHLTDAQIHNGLLWITPPGRPSFMRFFLPGKPEFRHSFHLTDYGLFYINVRRNAQLRVRMWRERND</sequence>
<gene>
    <name evidence="2" type="ORF">Q5H93_08095</name>
</gene>
<keyword evidence="1" id="KW-0732">Signal</keyword>
<protein>
    <submittedName>
        <fullName evidence="2">DUF3089 domain-containing protein</fullName>
    </submittedName>
</protein>
<reference evidence="2" key="1">
    <citation type="submission" date="2023-07" db="EMBL/GenBank/DDBJ databases">
        <authorList>
            <person name="Kim M.K."/>
        </authorList>
    </citation>
    <scope>NUCLEOTIDE SEQUENCE</scope>
    <source>
        <strain evidence="2">ASUV-10-1</strain>
    </source>
</reference>
<dbReference type="RefSeq" id="WP_305006003.1">
    <property type="nucleotide sequence ID" value="NZ_JAUQSY010000004.1"/>
</dbReference>
<proteinExistence type="predicted"/>
<dbReference type="SUPFAM" id="SSF53474">
    <property type="entry name" value="alpha/beta-Hydrolases"/>
    <property type="match status" value="1"/>
</dbReference>
<name>A0ABT9BDD2_9BACT</name>